<gene>
    <name evidence="1" type="ORF">D5S18_28130</name>
</gene>
<sequence>MAFSMRWEGRAVSAVARVGLEEGLFQAAEVLLAQSNALVPIEEGTLQNSGTAEVRDGKGRVGYNTPYALRQHEDLTLRHPNGRTAKYLEKPLNQFGPQLEAIAGAAITRRLRQ</sequence>
<dbReference type="EMBL" id="QZFU01000041">
    <property type="protein sequence ID" value="RJO69772.1"/>
    <property type="molecule type" value="Genomic_DNA"/>
</dbReference>
<dbReference type="RefSeq" id="WP_120044142.1">
    <property type="nucleotide sequence ID" value="NZ_QZFU01000041.1"/>
</dbReference>
<evidence type="ECO:0000313" key="2">
    <source>
        <dbReference type="Proteomes" id="UP000266677"/>
    </source>
</evidence>
<dbReference type="OrthoDB" id="1954318at2"/>
<reference evidence="1 2" key="1">
    <citation type="submission" date="2018-09" db="EMBL/GenBank/DDBJ databases">
        <title>YIM PH21274 draft genome.</title>
        <authorList>
            <person name="Miao C."/>
        </authorList>
    </citation>
    <scope>NUCLEOTIDE SEQUENCE [LARGE SCALE GENOMIC DNA]</scope>
    <source>
        <strain evidence="1 2">YIM PH 21724</strain>
    </source>
</reference>
<evidence type="ECO:0008006" key="3">
    <source>
        <dbReference type="Google" id="ProtNLM"/>
    </source>
</evidence>
<evidence type="ECO:0000313" key="1">
    <source>
        <dbReference type="EMBL" id="RJO69772.1"/>
    </source>
</evidence>
<protein>
    <recommendedName>
        <fullName evidence="3">HK97 gp10 family phage protein</fullName>
    </recommendedName>
</protein>
<dbReference type="Proteomes" id="UP000266677">
    <property type="component" value="Unassembled WGS sequence"/>
</dbReference>
<keyword evidence="2" id="KW-1185">Reference proteome</keyword>
<accession>A0A3A4KBV7</accession>
<organism evidence="1 2">
    <name type="scientific">Nocardia panacis</name>
    <dbReference type="NCBI Taxonomy" id="2340916"/>
    <lineage>
        <taxon>Bacteria</taxon>
        <taxon>Bacillati</taxon>
        <taxon>Actinomycetota</taxon>
        <taxon>Actinomycetes</taxon>
        <taxon>Mycobacteriales</taxon>
        <taxon>Nocardiaceae</taxon>
        <taxon>Nocardia</taxon>
    </lineage>
</organism>
<name>A0A3A4KBV7_9NOCA</name>
<dbReference type="AlphaFoldDB" id="A0A3A4KBV7"/>
<comment type="caution">
    <text evidence="1">The sequence shown here is derived from an EMBL/GenBank/DDBJ whole genome shotgun (WGS) entry which is preliminary data.</text>
</comment>
<proteinExistence type="predicted"/>